<dbReference type="PROSITE" id="PS51462">
    <property type="entry name" value="NUDIX"/>
    <property type="match status" value="1"/>
</dbReference>
<dbReference type="CDD" id="cd04666">
    <property type="entry name" value="NUDIX_DIPP2_like_Nudt4"/>
    <property type="match status" value="1"/>
</dbReference>
<dbReference type="GO" id="GO:0000298">
    <property type="term" value="F:endopolyphosphatase activity"/>
    <property type="evidence" value="ECO:0007669"/>
    <property type="project" value="TreeGrafter"/>
</dbReference>
<evidence type="ECO:0000256" key="2">
    <source>
        <dbReference type="ARBA" id="ARBA00022723"/>
    </source>
</evidence>
<gene>
    <name evidence="6" type="ORF">TARUN_9170</name>
</gene>
<dbReference type="Pfam" id="PF00293">
    <property type="entry name" value="NUDIX"/>
    <property type="match status" value="1"/>
</dbReference>
<dbReference type="GO" id="GO:0005737">
    <property type="term" value="C:cytoplasm"/>
    <property type="evidence" value="ECO:0007669"/>
    <property type="project" value="TreeGrafter"/>
</dbReference>
<dbReference type="GO" id="GO:0034431">
    <property type="term" value="F:bis(5'-adenosyl)-hexaphosphatase activity"/>
    <property type="evidence" value="ECO:0007669"/>
    <property type="project" value="TreeGrafter"/>
</dbReference>
<dbReference type="SUPFAM" id="SSF55811">
    <property type="entry name" value="Nudix"/>
    <property type="match status" value="1"/>
</dbReference>
<evidence type="ECO:0000256" key="4">
    <source>
        <dbReference type="ARBA" id="ARBA00022842"/>
    </source>
</evidence>
<dbReference type="AlphaFoldDB" id="A0A395NAX1"/>
<keyword evidence="4" id="KW-0460">Magnesium</keyword>
<reference evidence="6 7" key="1">
    <citation type="journal article" date="2018" name="PLoS Pathog.">
        <title>Evolution of structural diversity of trichothecenes, a family of toxins produced by plant pathogenic and entomopathogenic fungi.</title>
        <authorList>
            <person name="Proctor R.H."/>
            <person name="McCormick S.P."/>
            <person name="Kim H.S."/>
            <person name="Cardoza R.E."/>
            <person name="Stanley A.M."/>
            <person name="Lindo L."/>
            <person name="Kelly A."/>
            <person name="Brown D.W."/>
            <person name="Lee T."/>
            <person name="Vaughan M.M."/>
            <person name="Alexander N.J."/>
            <person name="Busman M."/>
            <person name="Gutierrez S."/>
        </authorList>
    </citation>
    <scope>NUCLEOTIDE SEQUENCE [LARGE SCALE GENOMIC DNA]</scope>
    <source>
        <strain evidence="6 7">IBT 40837</strain>
    </source>
</reference>
<keyword evidence="7" id="KW-1185">Reference proteome</keyword>
<evidence type="ECO:0000256" key="1">
    <source>
        <dbReference type="ARBA" id="ARBA00001946"/>
    </source>
</evidence>
<dbReference type="STRING" id="490622.A0A395NAX1"/>
<dbReference type="GO" id="GO:0008486">
    <property type="term" value="F:diphosphoinositol-polyphosphate diphosphatase activity"/>
    <property type="evidence" value="ECO:0007669"/>
    <property type="project" value="TreeGrafter"/>
</dbReference>
<evidence type="ECO:0000313" key="6">
    <source>
        <dbReference type="EMBL" id="RFU73084.1"/>
    </source>
</evidence>
<dbReference type="PANTHER" id="PTHR12629">
    <property type="entry name" value="DIPHOSPHOINOSITOL POLYPHOSPHATE PHOSPHOHYDROLASE"/>
    <property type="match status" value="1"/>
</dbReference>
<proteinExistence type="predicted"/>
<feature type="domain" description="Nudix hydrolase" evidence="5">
    <location>
        <begin position="78"/>
        <end position="207"/>
    </location>
</feature>
<evidence type="ECO:0000313" key="7">
    <source>
        <dbReference type="Proteomes" id="UP000266272"/>
    </source>
</evidence>
<name>A0A395NAX1_TRIAR</name>
<dbReference type="PANTHER" id="PTHR12629:SF0">
    <property type="entry name" value="DIPHOSPHOINOSITOL-POLYPHOSPHATE DIPHOSPHATASE"/>
    <property type="match status" value="1"/>
</dbReference>
<dbReference type="GO" id="GO:0046872">
    <property type="term" value="F:metal ion binding"/>
    <property type="evidence" value="ECO:0007669"/>
    <property type="project" value="UniProtKB-KW"/>
</dbReference>
<evidence type="ECO:0000259" key="5">
    <source>
        <dbReference type="PROSITE" id="PS51462"/>
    </source>
</evidence>
<dbReference type="GO" id="GO:1901909">
    <property type="term" value="P:diadenosine hexaphosphate catabolic process"/>
    <property type="evidence" value="ECO:0007669"/>
    <property type="project" value="TreeGrafter"/>
</dbReference>
<dbReference type="GO" id="GO:0034432">
    <property type="term" value="F:bis(5'-adenosyl)-pentaphosphatase activity"/>
    <property type="evidence" value="ECO:0007669"/>
    <property type="project" value="TreeGrafter"/>
</dbReference>
<dbReference type="InterPro" id="IPR015797">
    <property type="entry name" value="NUDIX_hydrolase-like_dom_sf"/>
</dbReference>
<dbReference type="InterPro" id="IPR047198">
    <property type="entry name" value="DDP-like_NUDIX"/>
</dbReference>
<dbReference type="OrthoDB" id="2011998at2759"/>
<keyword evidence="3" id="KW-0378">Hydrolase</keyword>
<dbReference type="InterPro" id="IPR000086">
    <property type="entry name" value="NUDIX_hydrolase_dom"/>
</dbReference>
<sequence>MSGSASSVEGSNNRNPPTIVSQPAFCLILSKFLCLSLVPIALCALPAVPLCLLLLASPTPKLGIPLTHLPPAGYNSQGERLVAGIVPLSADRNYVILIQSTRRKGWVLPKGGWESDESCQESAVREAWEEAGITVNIDYDLGNFEEKRPPKTSKDRSRYYFFQGTVVDQLEEWPEKDKREREWFTYTKAIEALTNRPELQEALNRSSMNRT</sequence>
<dbReference type="GO" id="GO:0005634">
    <property type="term" value="C:nucleus"/>
    <property type="evidence" value="ECO:0007669"/>
    <property type="project" value="TreeGrafter"/>
</dbReference>
<dbReference type="Gene3D" id="3.90.79.10">
    <property type="entry name" value="Nucleoside Triphosphate Pyrophosphohydrolase"/>
    <property type="match status" value="1"/>
</dbReference>
<comment type="cofactor">
    <cofactor evidence="1">
        <name>Mg(2+)</name>
        <dbReference type="ChEBI" id="CHEBI:18420"/>
    </cofactor>
</comment>
<dbReference type="Proteomes" id="UP000266272">
    <property type="component" value="Unassembled WGS sequence"/>
</dbReference>
<protein>
    <submittedName>
        <fullName evidence="6">Nudix family</fullName>
    </submittedName>
</protein>
<evidence type="ECO:0000256" key="3">
    <source>
        <dbReference type="ARBA" id="ARBA00022801"/>
    </source>
</evidence>
<keyword evidence="2" id="KW-0479">Metal-binding</keyword>
<dbReference type="GO" id="GO:0071543">
    <property type="term" value="P:diphosphoinositol polyphosphate metabolic process"/>
    <property type="evidence" value="ECO:0007669"/>
    <property type="project" value="TreeGrafter"/>
</dbReference>
<organism evidence="6 7">
    <name type="scientific">Trichoderma arundinaceum</name>
    <dbReference type="NCBI Taxonomy" id="490622"/>
    <lineage>
        <taxon>Eukaryota</taxon>
        <taxon>Fungi</taxon>
        <taxon>Dikarya</taxon>
        <taxon>Ascomycota</taxon>
        <taxon>Pezizomycotina</taxon>
        <taxon>Sordariomycetes</taxon>
        <taxon>Hypocreomycetidae</taxon>
        <taxon>Hypocreales</taxon>
        <taxon>Hypocreaceae</taxon>
        <taxon>Trichoderma</taxon>
    </lineage>
</organism>
<dbReference type="EMBL" id="PXOA01000704">
    <property type="protein sequence ID" value="RFU73084.1"/>
    <property type="molecule type" value="Genomic_DNA"/>
</dbReference>
<dbReference type="GO" id="GO:1901907">
    <property type="term" value="P:diadenosine pentaphosphate catabolic process"/>
    <property type="evidence" value="ECO:0007669"/>
    <property type="project" value="TreeGrafter"/>
</dbReference>
<accession>A0A395NAX1</accession>
<dbReference type="GO" id="GO:1901911">
    <property type="term" value="P:adenosine 5'-(hexahydrogen pentaphosphate) catabolic process"/>
    <property type="evidence" value="ECO:0007669"/>
    <property type="project" value="TreeGrafter"/>
</dbReference>
<comment type="caution">
    <text evidence="6">The sequence shown here is derived from an EMBL/GenBank/DDBJ whole genome shotgun (WGS) entry which is preliminary data.</text>
</comment>